<dbReference type="AlphaFoldDB" id="A0A9E7D4L3"/>
<dbReference type="InterPro" id="IPR036390">
    <property type="entry name" value="WH_DNA-bd_sf"/>
</dbReference>
<dbReference type="InterPro" id="IPR058163">
    <property type="entry name" value="LysR-type_TF_proteobact-type"/>
</dbReference>
<evidence type="ECO:0000256" key="2">
    <source>
        <dbReference type="ARBA" id="ARBA00023015"/>
    </source>
</evidence>
<accession>A0A9E7D4L3</accession>
<comment type="similarity">
    <text evidence="1">Belongs to the LysR transcriptional regulatory family.</text>
</comment>
<evidence type="ECO:0000256" key="3">
    <source>
        <dbReference type="ARBA" id="ARBA00023125"/>
    </source>
</evidence>
<dbReference type="GO" id="GO:0006351">
    <property type="term" value="P:DNA-templated transcription"/>
    <property type="evidence" value="ECO:0007669"/>
    <property type="project" value="TreeGrafter"/>
</dbReference>
<dbReference type="KEGG" id="apol:K9D25_04230"/>
<dbReference type="Gene3D" id="1.10.10.10">
    <property type="entry name" value="Winged helix-like DNA-binding domain superfamily/Winged helix DNA-binding domain"/>
    <property type="match status" value="1"/>
</dbReference>
<dbReference type="GO" id="GO:0003700">
    <property type="term" value="F:DNA-binding transcription factor activity"/>
    <property type="evidence" value="ECO:0007669"/>
    <property type="project" value="InterPro"/>
</dbReference>
<dbReference type="Pfam" id="PF03466">
    <property type="entry name" value="LysR_substrate"/>
    <property type="match status" value="1"/>
</dbReference>
<dbReference type="PRINTS" id="PR00039">
    <property type="entry name" value="HTHLYSR"/>
</dbReference>
<evidence type="ECO:0000259" key="5">
    <source>
        <dbReference type="PROSITE" id="PS50931"/>
    </source>
</evidence>
<gene>
    <name evidence="6" type="ORF">K9D25_04230</name>
</gene>
<feature type="domain" description="HTH lysR-type" evidence="5">
    <location>
        <begin position="6"/>
        <end position="63"/>
    </location>
</feature>
<evidence type="ECO:0000313" key="6">
    <source>
        <dbReference type="EMBL" id="UOK71932.1"/>
    </source>
</evidence>
<dbReference type="PANTHER" id="PTHR30537">
    <property type="entry name" value="HTH-TYPE TRANSCRIPTIONAL REGULATOR"/>
    <property type="match status" value="1"/>
</dbReference>
<dbReference type="Pfam" id="PF00126">
    <property type="entry name" value="HTH_1"/>
    <property type="match status" value="1"/>
</dbReference>
<dbReference type="Gene3D" id="3.40.190.10">
    <property type="entry name" value="Periplasmic binding protein-like II"/>
    <property type="match status" value="2"/>
</dbReference>
<dbReference type="GO" id="GO:0043565">
    <property type="term" value="F:sequence-specific DNA binding"/>
    <property type="evidence" value="ECO:0007669"/>
    <property type="project" value="TreeGrafter"/>
</dbReference>
<keyword evidence="3" id="KW-0238">DNA-binding</keyword>
<evidence type="ECO:0000256" key="1">
    <source>
        <dbReference type="ARBA" id="ARBA00009437"/>
    </source>
</evidence>
<dbReference type="SUPFAM" id="SSF53850">
    <property type="entry name" value="Periplasmic binding protein-like II"/>
    <property type="match status" value="1"/>
</dbReference>
<dbReference type="RefSeq" id="WP_244379540.1">
    <property type="nucleotide sequence ID" value="NZ_CP083239.1"/>
</dbReference>
<reference evidence="6" key="1">
    <citation type="submission" date="2021-09" db="EMBL/GenBank/DDBJ databases">
        <title>Network and meta-omics reveal the key degrader and cooperation patterns in an efficient 1,4-dioxane-degrading microbial community.</title>
        <authorList>
            <person name="Dai C."/>
        </authorList>
    </citation>
    <scope>NUCLEOTIDE SEQUENCE</scope>
    <source>
        <strain evidence="6">ZM13</strain>
    </source>
</reference>
<dbReference type="InterPro" id="IPR005119">
    <property type="entry name" value="LysR_subst-bd"/>
</dbReference>
<evidence type="ECO:0000313" key="7">
    <source>
        <dbReference type="Proteomes" id="UP000831684"/>
    </source>
</evidence>
<proteinExistence type="inferred from homology"/>
<dbReference type="InterPro" id="IPR000847">
    <property type="entry name" value="LysR_HTH_N"/>
</dbReference>
<dbReference type="Proteomes" id="UP000831684">
    <property type="component" value="Chromosome"/>
</dbReference>
<dbReference type="SUPFAM" id="SSF46785">
    <property type="entry name" value="Winged helix' DNA-binding domain"/>
    <property type="match status" value="1"/>
</dbReference>
<keyword evidence="2" id="KW-0805">Transcription regulation</keyword>
<keyword evidence="4" id="KW-0804">Transcription</keyword>
<protein>
    <submittedName>
        <fullName evidence="6">LysR substrate-binding domain-containing protein</fullName>
    </submittedName>
</protein>
<dbReference type="PROSITE" id="PS50931">
    <property type="entry name" value="HTH_LYSR"/>
    <property type="match status" value="1"/>
</dbReference>
<organism evidence="6 7">
    <name type="scientific">Ancylobacter polymorphus</name>
    <dbReference type="NCBI Taxonomy" id="223390"/>
    <lineage>
        <taxon>Bacteria</taxon>
        <taxon>Pseudomonadati</taxon>
        <taxon>Pseudomonadota</taxon>
        <taxon>Alphaproteobacteria</taxon>
        <taxon>Hyphomicrobiales</taxon>
        <taxon>Xanthobacteraceae</taxon>
        <taxon>Ancylobacter</taxon>
    </lineage>
</organism>
<dbReference type="EMBL" id="CP083239">
    <property type="protein sequence ID" value="UOK71932.1"/>
    <property type="molecule type" value="Genomic_DNA"/>
</dbReference>
<name>A0A9E7D4L3_9HYPH</name>
<dbReference type="PANTHER" id="PTHR30537:SF26">
    <property type="entry name" value="GLYCINE CLEAVAGE SYSTEM TRANSCRIPTIONAL ACTIVATOR"/>
    <property type="match status" value="1"/>
</dbReference>
<evidence type="ECO:0000256" key="4">
    <source>
        <dbReference type="ARBA" id="ARBA00023163"/>
    </source>
</evidence>
<sequence>MSERPLDLGWMRVFEAVGRLGSLTAAARALGLSQPAVSYVVRELETQLGTPLLLRGHRGSTLSPAGEVLHRASAAAVAEIDGAARAVRRLSRRPVVRLFTDYGFASFWMMPRVAAFRQVRPETDVHIIASTSADPGLDGAEDVAVLFGARRDFPLESVHLVEERIWPVCSPAFAARHGLGGDPARLGNLPLLHLESTPHPRWFGWSDWFAAMGLARGPAASDLSLNTYGLVVQAAMADQGVALGWAGLIDGALVDGTLVAVGPPLARGETGYWLVPGPSLSDPARDLIDWILREAQAAPLPDPPLTPAREKAS</sequence>
<dbReference type="InterPro" id="IPR036388">
    <property type="entry name" value="WH-like_DNA-bd_sf"/>
</dbReference>